<dbReference type="Proteomes" id="UP000003755">
    <property type="component" value="Unassembled WGS sequence"/>
</dbReference>
<dbReference type="GO" id="GO:0005524">
    <property type="term" value="F:ATP binding"/>
    <property type="evidence" value="ECO:0007669"/>
    <property type="project" value="UniProtKB-UniRule"/>
</dbReference>
<evidence type="ECO:0000256" key="4">
    <source>
        <dbReference type="ARBA" id="ARBA00022840"/>
    </source>
</evidence>
<dbReference type="EMBL" id="ABYU02000029">
    <property type="protein sequence ID" value="EEX21145.1"/>
    <property type="molecule type" value="Genomic_DNA"/>
</dbReference>
<comment type="subunit">
    <text evidence="6">Component of the ClpX-ClpP complex. Forms a hexameric ring that, in the presence of ATP, binds to fourteen ClpP subunits assembled into a disk-like structure with a central cavity, resembling the structure of eukaryotic proteasomes.</text>
</comment>
<dbReference type="GO" id="GO:0016887">
    <property type="term" value="F:ATP hydrolysis activity"/>
    <property type="evidence" value="ECO:0007669"/>
    <property type="project" value="InterPro"/>
</dbReference>
<dbReference type="HOGENOM" id="CLU_014218_8_2_9"/>
<dbReference type="InterPro" id="IPR038366">
    <property type="entry name" value="Znf_CppX_C4_sf"/>
</dbReference>
<dbReference type="SUPFAM" id="SSF57716">
    <property type="entry name" value="Glucocorticoid receptor-like (DNA-binding domain)"/>
    <property type="match status" value="1"/>
</dbReference>
<evidence type="ECO:0000256" key="6">
    <source>
        <dbReference type="HAMAP-Rule" id="MF_00175"/>
    </source>
</evidence>
<dbReference type="STRING" id="537007.BLAHAN_06248"/>
<evidence type="ECO:0000256" key="1">
    <source>
        <dbReference type="ARBA" id="ARBA00022723"/>
    </source>
</evidence>
<keyword evidence="10" id="KW-0378">Hydrolase</keyword>
<evidence type="ECO:0000313" key="11">
    <source>
        <dbReference type="Proteomes" id="UP000003755"/>
    </source>
</evidence>
<dbReference type="InterPro" id="IPR003959">
    <property type="entry name" value="ATPase_AAA_core"/>
</dbReference>
<keyword evidence="5 6" id="KW-0143">Chaperone</keyword>
<feature type="binding site" evidence="6 7">
    <location>
        <position position="55"/>
    </location>
    <ligand>
        <name>Zn(2+)</name>
        <dbReference type="ChEBI" id="CHEBI:29105"/>
    </ligand>
</feature>
<keyword evidence="4 6" id="KW-0067">ATP-binding</keyword>
<reference evidence="10" key="1">
    <citation type="submission" date="2009-09" db="EMBL/GenBank/DDBJ databases">
        <authorList>
            <person name="Weinstock G."/>
            <person name="Sodergren E."/>
            <person name="Clifton S."/>
            <person name="Fulton L."/>
            <person name="Fulton B."/>
            <person name="Courtney L."/>
            <person name="Fronick C."/>
            <person name="Harrison M."/>
            <person name="Strong C."/>
            <person name="Farmer C."/>
            <person name="Delahaunty K."/>
            <person name="Markovic C."/>
            <person name="Hall O."/>
            <person name="Minx P."/>
            <person name="Tomlinson C."/>
            <person name="Mitreva M."/>
            <person name="Nelson J."/>
            <person name="Hou S."/>
            <person name="Wollam A."/>
            <person name="Pepin K.H."/>
            <person name="Johnson M."/>
            <person name="Bhonagiri V."/>
            <person name="Nash W.E."/>
            <person name="Warren W."/>
            <person name="Chinwalla A."/>
            <person name="Mardis E.R."/>
            <person name="Wilson R.K."/>
        </authorList>
    </citation>
    <scope>NUCLEOTIDE SEQUENCE [LARGE SCALE GENOMIC DNA]</scope>
    <source>
        <strain evidence="10">DSM 20583</strain>
    </source>
</reference>
<dbReference type="InterPro" id="IPR046425">
    <property type="entry name" value="ClpX_bact"/>
</dbReference>
<dbReference type="SMART" id="SM01086">
    <property type="entry name" value="ClpB_D2-small"/>
    <property type="match status" value="1"/>
</dbReference>
<feature type="compositionally biased region" description="Basic residues" evidence="8">
    <location>
        <begin position="438"/>
        <end position="450"/>
    </location>
</feature>
<dbReference type="GO" id="GO:0008270">
    <property type="term" value="F:zinc ion binding"/>
    <property type="evidence" value="ECO:0007669"/>
    <property type="project" value="UniProtKB-UniRule"/>
</dbReference>
<protein>
    <recommendedName>
        <fullName evidence="6">ATP-dependent Clp protease ATP-binding subunit ClpX</fullName>
    </recommendedName>
</protein>
<dbReference type="AlphaFoldDB" id="C9LA08"/>
<dbReference type="InterPro" id="IPR004487">
    <property type="entry name" value="Clp_protease_ATP-bd_su_ClpX"/>
</dbReference>
<dbReference type="FunFam" id="3.40.50.300:FF:000005">
    <property type="entry name" value="ATP-dependent Clp protease ATP-binding subunit ClpX"/>
    <property type="match status" value="1"/>
</dbReference>
<feature type="binding site" evidence="6 7">
    <location>
        <position position="35"/>
    </location>
    <ligand>
        <name>Zn(2+)</name>
        <dbReference type="ChEBI" id="CHEBI:29105"/>
    </ligand>
</feature>
<dbReference type="InterPro" id="IPR010603">
    <property type="entry name" value="Znf_CppX_C4"/>
</dbReference>
<comment type="function">
    <text evidence="6">ATP-dependent specificity component of the Clp protease. It directs the protease to specific substrates. Can perform chaperone functions in the absence of ClpP.</text>
</comment>
<feature type="binding site" evidence="6 7">
    <location>
        <position position="32"/>
    </location>
    <ligand>
        <name>Zn(2+)</name>
        <dbReference type="ChEBI" id="CHEBI:29105"/>
    </ligand>
</feature>
<evidence type="ECO:0000256" key="8">
    <source>
        <dbReference type="SAM" id="MobiDB-lite"/>
    </source>
</evidence>
<dbReference type="FunFam" id="1.10.8.60:FF:000002">
    <property type="entry name" value="ATP-dependent Clp protease ATP-binding subunit ClpX"/>
    <property type="match status" value="1"/>
</dbReference>
<dbReference type="GO" id="GO:0046983">
    <property type="term" value="F:protein dimerization activity"/>
    <property type="evidence" value="ECO:0007669"/>
    <property type="project" value="UniProtKB-UniRule"/>
</dbReference>
<dbReference type="InterPro" id="IPR027417">
    <property type="entry name" value="P-loop_NTPase"/>
</dbReference>
<feature type="binding site" evidence="6 7">
    <location>
        <position position="58"/>
    </location>
    <ligand>
        <name>Zn(2+)</name>
        <dbReference type="ChEBI" id="CHEBI:29105"/>
    </ligand>
</feature>
<evidence type="ECO:0000256" key="5">
    <source>
        <dbReference type="ARBA" id="ARBA00023186"/>
    </source>
</evidence>
<gene>
    <name evidence="6 10" type="primary">clpX</name>
    <name evidence="10" type="ORF">BLAHAN_06248</name>
</gene>
<dbReference type="Gene3D" id="1.10.8.60">
    <property type="match status" value="1"/>
</dbReference>
<comment type="caution">
    <text evidence="10">The sequence shown here is derived from an EMBL/GenBank/DDBJ whole genome shotgun (WGS) entry which is preliminary data.</text>
</comment>
<dbReference type="PROSITE" id="PS51902">
    <property type="entry name" value="CLPX_ZB"/>
    <property type="match status" value="1"/>
</dbReference>
<dbReference type="GO" id="GO:0140662">
    <property type="term" value="F:ATP-dependent protein folding chaperone"/>
    <property type="evidence" value="ECO:0007669"/>
    <property type="project" value="InterPro"/>
</dbReference>
<dbReference type="SMART" id="SM00994">
    <property type="entry name" value="zf-C4_ClpX"/>
    <property type="match status" value="1"/>
</dbReference>
<keyword evidence="2 6" id="KW-0547">Nucleotide-binding</keyword>
<proteinExistence type="inferred from homology"/>
<keyword evidence="3 6" id="KW-0862">Zinc</keyword>
<organism evidence="10 11">
    <name type="scientific">Blautia hansenii DSM 20583</name>
    <dbReference type="NCBI Taxonomy" id="537007"/>
    <lineage>
        <taxon>Bacteria</taxon>
        <taxon>Bacillati</taxon>
        <taxon>Bacillota</taxon>
        <taxon>Clostridia</taxon>
        <taxon>Lachnospirales</taxon>
        <taxon>Lachnospiraceae</taxon>
        <taxon>Blautia</taxon>
    </lineage>
</organism>
<dbReference type="CDD" id="cd19497">
    <property type="entry name" value="RecA-like_ClpX"/>
    <property type="match status" value="1"/>
</dbReference>
<comment type="similarity">
    <text evidence="6 7">Belongs to the ClpX chaperone family.</text>
</comment>
<accession>C9LA08</accession>
<dbReference type="GO" id="GO:0008233">
    <property type="term" value="F:peptidase activity"/>
    <property type="evidence" value="ECO:0007669"/>
    <property type="project" value="UniProtKB-KW"/>
</dbReference>
<dbReference type="SUPFAM" id="SSF52540">
    <property type="entry name" value="P-loop containing nucleoside triphosphate hydrolases"/>
    <property type="match status" value="1"/>
</dbReference>
<keyword evidence="10" id="KW-0645">Protease</keyword>
<dbReference type="Pfam" id="PF07724">
    <property type="entry name" value="AAA_2"/>
    <property type="match status" value="1"/>
</dbReference>
<dbReference type="InterPro" id="IPR059188">
    <property type="entry name" value="Znf_CLPX-like"/>
</dbReference>
<dbReference type="InterPro" id="IPR019489">
    <property type="entry name" value="Clp_ATPase_C"/>
</dbReference>
<evidence type="ECO:0000256" key="7">
    <source>
        <dbReference type="PROSITE-ProRule" id="PRU01250"/>
    </source>
</evidence>
<dbReference type="InterPro" id="IPR003593">
    <property type="entry name" value="AAA+_ATPase"/>
</dbReference>
<dbReference type="Gene3D" id="3.40.50.300">
    <property type="entry name" value="P-loop containing nucleotide triphosphate hydrolases"/>
    <property type="match status" value="1"/>
</dbReference>
<dbReference type="PANTHER" id="PTHR48102:SF7">
    <property type="entry name" value="ATP-DEPENDENT CLP PROTEASE ATP-BINDING SUBUNIT CLPX-LIKE, MITOCHONDRIAL"/>
    <property type="match status" value="1"/>
</dbReference>
<sequence>MRESFTFKKDLEVETERKEDMANKGNDIRIRCSFCGKTDDQVRKLIAGPDDTFICDECIGLCSEIINEELKQPYDEALAGEINLLKPQEIKEILDEYVIGQDEAKKVLSVAVYNHYKRVLSGGNTDVELQKSNILMLGPTGSGKTLLAQTLARLLNVPFAIADATTLTEAGYVGEDVENILLKIIQAADYDIERAQYGIIYIDEIDKITRKSENASITRDVSGEGVQQALLKIVEGTVASVPPQGGRKHPQQEFIQIDTTNILFICGGAFEGLDKIIETRKDTKAIGFNAQVQTKEEKNVGELLKEVMPQDLVKFGLIPEFVGRVPVVVSLNALDKNALVKILTEPKNSLVRQYQTLFNLDGINLEFEGEALEAIADKSMERKTGARGLRAIMENSMMDLMYTAPSDDSIVSCTITKDVVDGTGEALVERRELPVSSRRSKGTKNNRKKKETPEIA</sequence>
<dbReference type="eggNOG" id="COG1219">
    <property type="taxonomic scope" value="Bacteria"/>
</dbReference>
<feature type="domain" description="ClpX-type ZB" evidence="9">
    <location>
        <begin position="19"/>
        <end position="74"/>
    </location>
</feature>
<dbReference type="Pfam" id="PF10431">
    <property type="entry name" value="ClpB_D2-small"/>
    <property type="match status" value="1"/>
</dbReference>
<dbReference type="Pfam" id="PF06689">
    <property type="entry name" value="zf-C4_ClpX"/>
    <property type="match status" value="1"/>
</dbReference>
<evidence type="ECO:0000259" key="9">
    <source>
        <dbReference type="PROSITE" id="PS51902"/>
    </source>
</evidence>
<dbReference type="GO" id="GO:0051082">
    <property type="term" value="F:unfolded protein binding"/>
    <property type="evidence" value="ECO:0007669"/>
    <property type="project" value="UniProtKB-UniRule"/>
</dbReference>
<evidence type="ECO:0000256" key="3">
    <source>
        <dbReference type="ARBA" id="ARBA00022833"/>
    </source>
</evidence>
<dbReference type="GO" id="GO:0009376">
    <property type="term" value="C:HslUV protease complex"/>
    <property type="evidence" value="ECO:0007669"/>
    <property type="project" value="TreeGrafter"/>
</dbReference>
<dbReference type="PANTHER" id="PTHR48102">
    <property type="entry name" value="ATP-DEPENDENT CLP PROTEASE ATP-BINDING SUBUNIT CLPX-LIKE, MITOCHONDRIAL-RELATED"/>
    <property type="match status" value="1"/>
</dbReference>
<dbReference type="NCBIfam" id="TIGR00382">
    <property type="entry name" value="clpX"/>
    <property type="match status" value="1"/>
</dbReference>
<keyword evidence="1 6" id="KW-0479">Metal-binding</keyword>
<dbReference type="GO" id="GO:0051603">
    <property type="term" value="P:proteolysis involved in protein catabolic process"/>
    <property type="evidence" value="ECO:0007669"/>
    <property type="project" value="TreeGrafter"/>
</dbReference>
<feature type="binding site" evidence="6">
    <location>
        <begin position="139"/>
        <end position="146"/>
    </location>
    <ligand>
        <name>ATP</name>
        <dbReference type="ChEBI" id="CHEBI:30616"/>
    </ligand>
</feature>
<evidence type="ECO:0000313" key="10">
    <source>
        <dbReference type="EMBL" id="EEX21145.1"/>
    </source>
</evidence>
<dbReference type="NCBIfam" id="NF003745">
    <property type="entry name" value="PRK05342.1"/>
    <property type="match status" value="1"/>
</dbReference>
<dbReference type="SMART" id="SM00382">
    <property type="entry name" value="AAA"/>
    <property type="match status" value="1"/>
</dbReference>
<dbReference type="GO" id="GO:0051301">
    <property type="term" value="P:cell division"/>
    <property type="evidence" value="ECO:0007669"/>
    <property type="project" value="TreeGrafter"/>
</dbReference>
<feature type="region of interest" description="Disordered" evidence="8">
    <location>
        <begin position="430"/>
        <end position="456"/>
    </location>
</feature>
<keyword evidence="11" id="KW-1185">Reference proteome</keyword>
<dbReference type="HAMAP" id="MF_00175">
    <property type="entry name" value="ClpX"/>
    <property type="match status" value="1"/>
</dbReference>
<name>C9LA08_BLAHA</name>
<dbReference type="Gene3D" id="6.20.220.10">
    <property type="entry name" value="ClpX chaperone, C4-type zinc finger domain"/>
    <property type="match status" value="1"/>
</dbReference>
<dbReference type="InterPro" id="IPR050052">
    <property type="entry name" value="ATP-dep_Clp_protease_ClpX"/>
</dbReference>
<evidence type="ECO:0000256" key="2">
    <source>
        <dbReference type="ARBA" id="ARBA00022741"/>
    </source>
</evidence>